<dbReference type="STRING" id="563176.SAMN04488090_3349"/>
<keyword evidence="7" id="KW-1185">Reference proteome</keyword>
<dbReference type="Pfam" id="PF25973">
    <property type="entry name" value="BSH_CzcB"/>
    <property type="match status" value="1"/>
</dbReference>
<organism evidence="6 7">
    <name type="scientific">Siphonobacter aquaeclarae</name>
    <dbReference type="NCBI Taxonomy" id="563176"/>
    <lineage>
        <taxon>Bacteria</taxon>
        <taxon>Pseudomonadati</taxon>
        <taxon>Bacteroidota</taxon>
        <taxon>Cytophagia</taxon>
        <taxon>Cytophagales</taxon>
        <taxon>Cytophagaceae</taxon>
        <taxon>Siphonobacter</taxon>
    </lineage>
</organism>
<dbReference type="GO" id="GO:1990281">
    <property type="term" value="C:efflux pump complex"/>
    <property type="evidence" value="ECO:0007669"/>
    <property type="project" value="TreeGrafter"/>
</dbReference>
<evidence type="ECO:0000259" key="4">
    <source>
        <dbReference type="Pfam" id="PF25989"/>
    </source>
</evidence>
<dbReference type="InterPro" id="IPR006143">
    <property type="entry name" value="RND_pump_MFP"/>
</dbReference>
<feature type="coiled-coil region" evidence="2">
    <location>
        <begin position="99"/>
        <end position="169"/>
    </location>
</feature>
<protein>
    <submittedName>
        <fullName evidence="6">RND family efflux transporter, MFP subunit</fullName>
    </submittedName>
</protein>
<comment type="similarity">
    <text evidence="1">Belongs to the membrane fusion protein (MFP) (TC 8.A.1) family.</text>
</comment>
<name>A0A1G9SYT1_9BACT</name>
<dbReference type="OrthoDB" id="9784685at2"/>
<feature type="domain" description="CzcB-like barrel-sandwich hybrid" evidence="3">
    <location>
        <begin position="71"/>
        <end position="191"/>
    </location>
</feature>
<dbReference type="RefSeq" id="WP_093204742.1">
    <property type="nucleotide sequence ID" value="NZ_FNGS01000006.1"/>
</dbReference>
<dbReference type="PANTHER" id="PTHR30469:SF15">
    <property type="entry name" value="HLYD FAMILY OF SECRETION PROTEINS"/>
    <property type="match status" value="1"/>
</dbReference>
<evidence type="ECO:0000313" key="7">
    <source>
        <dbReference type="Proteomes" id="UP000198901"/>
    </source>
</evidence>
<feature type="domain" description="YknX-like beta-barrel" evidence="5">
    <location>
        <begin position="202"/>
        <end position="271"/>
    </location>
</feature>
<gene>
    <name evidence="6" type="ORF">SAMN04488090_3349</name>
</gene>
<evidence type="ECO:0000259" key="5">
    <source>
        <dbReference type="Pfam" id="PF25990"/>
    </source>
</evidence>
<dbReference type="InterPro" id="IPR058637">
    <property type="entry name" value="YknX-like_C"/>
</dbReference>
<proteinExistence type="inferred from homology"/>
<dbReference type="NCBIfam" id="TIGR01730">
    <property type="entry name" value="RND_mfp"/>
    <property type="match status" value="1"/>
</dbReference>
<feature type="domain" description="YknX-like C-terminal permuted SH3-like" evidence="4">
    <location>
        <begin position="281"/>
        <end position="349"/>
    </location>
</feature>
<accession>A0A1G9SYT1</accession>
<dbReference type="Gene3D" id="2.40.30.170">
    <property type="match status" value="1"/>
</dbReference>
<dbReference type="InterPro" id="IPR058647">
    <property type="entry name" value="BSH_CzcB-like"/>
</dbReference>
<keyword evidence="2" id="KW-0175">Coiled coil</keyword>
<dbReference type="GO" id="GO:0015562">
    <property type="term" value="F:efflux transmembrane transporter activity"/>
    <property type="evidence" value="ECO:0007669"/>
    <property type="project" value="TreeGrafter"/>
</dbReference>
<evidence type="ECO:0000313" key="6">
    <source>
        <dbReference type="EMBL" id="SDM40584.1"/>
    </source>
</evidence>
<dbReference type="EMBL" id="FNGS01000006">
    <property type="protein sequence ID" value="SDM40584.1"/>
    <property type="molecule type" value="Genomic_DNA"/>
</dbReference>
<dbReference type="Pfam" id="PF25990">
    <property type="entry name" value="Beta-barrel_YknX"/>
    <property type="match status" value="1"/>
</dbReference>
<dbReference type="InterPro" id="IPR058636">
    <property type="entry name" value="Beta-barrel_YknX"/>
</dbReference>
<dbReference type="AlphaFoldDB" id="A0A1G9SYT1"/>
<sequence length="351" mass="38241">MKRSTILVTVALLGIAALIGIKLSSNKKKIDEKNKLPANTTVRIPVTVAAVEEGDVATQLVKTGNLIPYREADITAAAAGKVTKVNFELGSSVRQGGTLVEVDSKLKELSLEATQLNVEKLRKDVGRYSTLYAGNATTEIQVNETKYNFDNAQNQAAQIKKQIEDTYVRAPISGRIVKKNIEPGEFVNLGTVMGTILDISRLKVQVLVNEKDVYSLHEGQSVNVTTDVFPDKSFTGQITYVAPQGNDEHNYPVEITIQNGNVLKAGTFVRVDFSRKSNQRALQIPRIALVESLKNPYVYVVEGSAVKQRKITVGREFGDQIEVLGGLSAGEKVVTTGQINLSEGIQVQVTK</sequence>
<dbReference type="Proteomes" id="UP000198901">
    <property type="component" value="Unassembled WGS sequence"/>
</dbReference>
<dbReference type="SUPFAM" id="SSF111369">
    <property type="entry name" value="HlyD-like secretion proteins"/>
    <property type="match status" value="1"/>
</dbReference>
<dbReference type="PANTHER" id="PTHR30469">
    <property type="entry name" value="MULTIDRUG RESISTANCE PROTEIN MDTA"/>
    <property type="match status" value="1"/>
</dbReference>
<dbReference type="Gene3D" id="2.40.420.20">
    <property type="match status" value="1"/>
</dbReference>
<evidence type="ECO:0000256" key="1">
    <source>
        <dbReference type="ARBA" id="ARBA00009477"/>
    </source>
</evidence>
<reference evidence="6 7" key="1">
    <citation type="submission" date="2016-10" db="EMBL/GenBank/DDBJ databases">
        <authorList>
            <person name="de Groot N.N."/>
        </authorList>
    </citation>
    <scope>NUCLEOTIDE SEQUENCE [LARGE SCALE GENOMIC DNA]</scope>
    <source>
        <strain evidence="6 7">DSM 21668</strain>
    </source>
</reference>
<evidence type="ECO:0000259" key="3">
    <source>
        <dbReference type="Pfam" id="PF25973"/>
    </source>
</evidence>
<dbReference type="Pfam" id="PF25989">
    <property type="entry name" value="YknX_C"/>
    <property type="match status" value="1"/>
</dbReference>
<dbReference type="Gene3D" id="2.40.50.100">
    <property type="match status" value="1"/>
</dbReference>
<evidence type="ECO:0000256" key="2">
    <source>
        <dbReference type="SAM" id="Coils"/>
    </source>
</evidence>